<dbReference type="InterPro" id="IPR012851">
    <property type="entry name" value="Spore_coat_CotF-like"/>
</dbReference>
<dbReference type="PANTHER" id="PTHR39183">
    <property type="entry name" value="SPORE COAT PROTEIN F-LIKE PROTEIN YHCQ"/>
    <property type="match status" value="1"/>
</dbReference>
<dbReference type="RefSeq" id="WP_091273168.1">
    <property type="nucleotide sequence ID" value="NZ_FNDK01000009.1"/>
</dbReference>
<accession>A0A1G8EF11</accession>
<sequence>MEDYLDPVNSVGMPEQVDSAIALDLLISVKEAVRNYAIALTESASPEVRTTIRNQMEAAMDYQAEVVDLMVKKKWFYPNDTGTQQALDMQAAQTAVEIAGLKLFPDNHNRKGLFPTPPQ</sequence>
<dbReference type="Gene3D" id="1.20.1260.10">
    <property type="match status" value="1"/>
</dbReference>
<dbReference type="InterPro" id="IPR012347">
    <property type="entry name" value="Ferritin-like"/>
</dbReference>
<dbReference type="GO" id="GO:0030435">
    <property type="term" value="P:sporulation resulting in formation of a cellular spore"/>
    <property type="evidence" value="ECO:0007669"/>
    <property type="project" value="UniProtKB-KW"/>
</dbReference>
<dbReference type="EMBL" id="FNDK01000009">
    <property type="protein sequence ID" value="SDH68421.1"/>
    <property type="molecule type" value="Genomic_DNA"/>
</dbReference>
<keyword evidence="1" id="KW-0749">Sporulation</keyword>
<comment type="subcellular location">
    <subcellularLocation>
        <location evidence="2">Spore coat</location>
    </subcellularLocation>
</comment>
<organism evidence="4 5">
    <name type="scientific">Alteribacillus persepolensis</name>
    <dbReference type="NCBI Taxonomy" id="568899"/>
    <lineage>
        <taxon>Bacteria</taxon>
        <taxon>Bacillati</taxon>
        <taxon>Bacillota</taxon>
        <taxon>Bacilli</taxon>
        <taxon>Bacillales</taxon>
        <taxon>Bacillaceae</taxon>
        <taxon>Alteribacillus</taxon>
    </lineage>
</organism>
<dbReference type="Proteomes" id="UP000199163">
    <property type="component" value="Unassembled WGS sequence"/>
</dbReference>
<keyword evidence="5" id="KW-1185">Reference proteome</keyword>
<evidence type="ECO:0000313" key="5">
    <source>
        <dbReference type="Proteomes" id="UP000199163"/>
    </source>
</evidence>
<evidence type="ECO:0000256" key="1">
    <source>
        <dbReference type="ARBA" id="ARBA00022969"/>
    </source>
</evidence>
<dbReference type="Pfam" id="PF07875">
    <property type="entry name" value="Coat_F"/>
    <property type="match status" value="1"/>
</dbReference>
<proteinExistence type="inferred from homology"/>
<dbReference type="AlphaFoldDB" id="A0A1G8EF11"/>
<gene>
    <name evidence="4" type="ORF">SAMN05192534_10965</name>
</gene>
<dbReference type="STRING" id="568899.SAMN05192534_10965"/>
<evidence type="ECO:0000256" key="2">
    <source>
        <dbReference type="ARBA" id="ARBA00024325"/>
    </source>
</evidence>
<evidence type="ECO:0000256" key="3">
    <source>
        <dbReference type="ARBA" id="ARBA00024344"/>
    </source>
</evidence>
<reference evidence="4 5" key="1">
    <citation type="submission" date="2016-10" db="EMBL/GenBank/DDBJ databases">
        <authorList>
            <person name="de Groot N.N."/>
        </authorList>
    </citation>
    <scope>NUCLEOTIDE SEQUENCE [LARGE SCALE GENOMIC DNA]</scope>
    <source>
        <strain evidence="4 5">DSM 21632</strain>
    </source>
</reference>
<evidence type="ECO:0000313" key="4">
    <source>
        <dbReference type="EMBL" id="SDH68421.1"/>
    </source>
</evidence>
<comment type="similarity">
    <text evidence="3">Belongs to the CotF family.</text>
</comment>
<protein>
    <submittedName>
        <fullName evidence="4">Coat F domain-containing protein</fullName>
    </submittedName>
</protein>
<dbReference type="OrthoDB" id="2901397at2"/>
<dbReference type="PANTHER" id="PTHR39183:SF1">
    <property type="entry name" value="SPORE COAT PROTEIN F-LIKE PROTEIN YHCQ"/>
    <property type="match status" value="1"/>
</dbReference>
<name>A0A1G8EF11_9BACI</name>